<dbReference type="AlphaFoldDB" id="A0A174STE7"/>
<dbReference type="NCBIfam" id="TIGR01761">
    <property type="entry name" value="thiaz-red"/>
    <property type="match status" value="1"/>
</dbReference>
<dbReference type="InterPro" id="IPR048655">
    <property type="entry name" value="Irp3-like_C"/>
</dbReference>
<dbReference type="Gene3D" id="3.40.50.720">
    <property type="entry name" value="NAD(P)-binding Rossmann-like Domain"/>
    <property type="match status" value="1"/>
</dbReference>
<evidence type="ECO:0000259" key="1">
    <source>
        <dbReference type="Pfam" id="PF01408"/>
    </source>
</evidence>
<feature type="domain" description="Thiazolinyl imine reductase-like C-terminal" evidence="2">
    <location>
        <begin position="148"/>
        <end position="242"/>
    </location>
</feature>
<dbReference type="InterPro" id="IPR000683">
    <property type="entry name" value="Gfo/Idh/MocA-like_OxRdtase_N"/>
</dbReference>
<organism evidence="3 4">
    <name type="scientific">Blautia wexlerae</name>
    <dbReference type="NCBI Taxonomy" id="418240"/>
    <lineage>
        <taxon>Bacteria</taxon>
        <taxon>Bacillati</taxon>
        <taxon>Bacillota</taxon>
        <taxon>Clostridia</taxon>
        <taxon>Lachnospirales</taxon>
        <taxon>Lachnospiraceae</taxon>
        <taxon>Blautia</taxon>
    </lineage>
</organism>
<dbReference type="Pfam" id="PF21390">
    <property type="entry name" value="Irp3-like_C"/>
    <property type="match status" value="1"/>
</dbReference>
<dbReference type="Gene3D" id="3.30.360.10">
    <property type="entry name" value="Dihydrodipicolinate Reductase, domain 2"/>
    <property type="match status" value="1"/>
</dbReference>
<gene>
    <name evidence="3" type="ORF">ERS852523_03486</name>
</gene>
<dbReference type="EMBL" id="CZAW01000052">
    <property type="protein sequence ID" value="CUP97829.1"/>
    <property type="molecule type" value="Genomic_DNA"/>
</dbReference>
<dbReference type="OrthoDB" id="9760689at2"/>
<dbReference type="GO" id="GO:0000166">
    <property type="term" value="F:nucleotide binding"/>
    <property type="evidence" value="ECO:0007669"/>
    <property type="project" value="InterPro"/>
</dbReference>
<evidence type="ECO:0000259" key="2">
    <source>
        <dbReference type="Pfam" id="PF21390"/>
    </source>
</evidence>
<dbReference type="Proteomes" id="UP000095712">
    <property type="component" value="Unassembled WGS sequence"/>
</dbReference>
<dbReference type="RefSeq" id="WP_055153163.1">
    <property type="nucleotide sequence ID" value="NZ_CZAW01000052.1"/>
</dbReference>
<evidence type="ECO:0000313" key="3">
    <source>
        <dbReference type="EMBL" id="CUP97829.1"/>
    </source>
</evidence>
<dbReference type="SUPFAM" id="SSF51735">
    <property type="entry name" value="NAD(P)-binding Rossmann-fold domains"/>
    <property type="match status" value="1"/>
</dbReference>
<accession>A0A174STE7</accession>
<dbReference type="PANTHER" id="PTHR43377">
    <property type="entry name" value="BILIVERDIN REDUCTASE A"/>
    <property type="match status" value="1"/>
</dbReference>
<reference evidence="3 4" key="1">
    <citation type="submission" date="2015-09" db="EMBL/GenBank/DDBJ databases">
        <authorList>
            <consortium name="Pathogen Informatics"/>
        </authorList>
    </citation>
    <scope>NUCLEOTIDE SEQUENCE [LARGE SCALE GENOMIC DNA]</scope>
    <source>
        <strain evidence="3 4">2789STDY5834911</strain>
    </source>
</reference>
<feature type="domain" description="Gfo/Idh/MocA-like oxidoreductase N-terminal" evidence="1">
    <location>
        <begin position="4"/>
        <end position="121"/>
    </location>
</feature>
<dbReference type="Pfam" id="PF01408">
    <property type="entry name" value="GFO_IDH_MocA"/>
    <property type="match status" value="1"/>
</dbReference>
<sequence>MHKFRILICGAGFGQIYLEALKRINSEFEVVGLFCKNSPHSQLIASYYNIPTYDDISQVPENINLVCVVVKSSVLGGEGTNLAIEFLSNGYNVMLEQPVHEKDILRCITIARSKNRIFWVGDLYSRLESVKKYKKYVGKILCNNQLSYIEVDFSSQVSYPLCDILIEVFPEYRPFKLEDRVEQVGPIQVVKGIISDIPIIFKVDNRADPKSPDTYLNVFHRIKATFDCGSLVLENTHGPIIWYPVMYITNGISNYHQFTKYNTPELYEDSVNLLWKSPYNSFSDIFRYQWTEALNNIFSMIKEYSEQKENDLNGKYQKFLLCAKYWNMVTKKIGYPQIKNNDNYTRFSVSEFDNIGGNYESDF</sequence>
<evidence type="ECO:0000313" key="4">
    <source>
        <dbReference type="Proteomes" id="UP000095712"/>
    </source>
</evidence>
<proteinExistence type="predicted"/>
<dbReference type="InterPro" id="IPR010091">
    <property type="entry name" value="Thiazolinyl_imide_reductase"/>
</dbReference>
<protein>
    <submittedName>
        <fullName evidence="3">Oxidoreductase (NAD-binding), involved in siderophore biosynthesis</fullName>
    </submittedName>
</protein>
<dbReference type="PANTHER" id="PTHR43377:SF1">
    <property type="entry name" value="BILIVERDIN REDUCTASE A"/>
    <property type="match status" value="1"/>
</dbReference>
<dbReference type="InterPro" id="IPR051450">
    <property type="entry name" value="Gfo/Idh/MocA_Oxidoreductases"/>
</dbReference>
<name>A0A174STE7_9FIRM</name>
<dbReference type="InterPro" id="IPR036291">
    <property type="entry name" value="NAD(P)-bd_dom_sf"/>
</dbReference>